<dbReference type="InterPro" id="IPR003172">
    <property type="entry name" value="ML_dom"/>
</dbReference>
<dbReference type="Proteomes" id="UP000289738">
    <property type="component" value="Chromosome B03"/>
</dbReference>
<dbReference type="SUPFAM" id="SSF81296">
    <property type="entry name" value="E set domains"/>
    <property type="match status" value="1"/>
</dbReference>
<dbReference type="STRING" id="3818.A0A445A645"/>
<gene>
    <name evidence="4" type="ORF">Ahy_B03g067213</name>
</gene>
<evidence type="ECO:0000256" key="1">
    <source>
        <dbReference type="ARBA" id="ARBA00022729"/>
    </source>
</evidence>
<evidence type="ECO:0000256" key="2">
    <source>
        <dbReference type="SAM" id="SignalP"/>
    </source>
</evidence>
<protein>
    <recommendedName>
        <fullName evidence="3">MD-2-related lipid-recognition domain-containing protein</fullName>
    </recommendedName>
</protein>
<evidence type="ECO:0000313" key="5">
    <source>
        <dbReference type="Proteomes" id="UP000289738"/>
    </source>
</evidence>
<dbReference type="GO" id="GO:0032934">
    <property type="term" value="F:sterol binding"/>
    <property type="evidence" value="ECO:0007669"/>
    <property type="project" value="InterPro"/>
</dbReference>
<dbReference type="EMBL" id="SDMP01000013">
    <property type="protein sequence ID" value="RYR21921.1"/>
    <property type="molecule type" value="Genomic_DNA"/>
</dbReference>
<evidence type="ECO:0000313" key="4">
    <source>
        <dbReference type="EMBL" id="RYR21921.1"/>
    </source>
</evidence>
<dbReference type="InterPro" id="IPR033917">
    <property type="entry name" value="ML_PG-PI_TP"/>
</dbReference>
<dbReference type="PANTHER" id="PTHR11306">
    <property type="entry name" value="NIEMANN PICK TYPE C2 PROTEIN NPC2-RELATED"/>
    <property type="match status" value="1"/>
</dbReference>
<keyword evidence="1 2" id="KW-0732">Signal</keyword>
<accession>A0A445A645</accession>
<dbReference type="OrthoDB" id="6409159at2759"/>
<organism evidence="4 5">
    <name type="scientific">Arachis hypogaea</name>
    <name type="common">Peanut</name>
    <dbReference type="NCBI Taxonomy" id="3818"/>
    <lineage>
        <taxon>Eukaryota</taxon>
        <taxon>Viridiplantae</taxon>
        <taxon>Streptophyta</taxon>
        <taxon>Embryophyta</taxon>
        <taxon>Tracheophyta</taxon>
        <taxon>Spermatophyta</taxon>
        <taxon>Magnoliopsida</taxon>
        <taxon>eudicotyledons</taxon>
        <taxon>Gunneridae</taxon>
        <taxon>Pentapetalae</taxon>
        <taxon>rosids</taxon>
        <taxon>fabids</taxon>
        <taxon>Fabales</taxon>
        <taxon>Fabaceae</taxon>
        <taxon>Papilionoideae</taxon>
        <taxon>50 kb inversion clade</taxon>
        <taxon>dalbergioids sensu lato</taxon>
        <taxon>Dalbergieae</taxon>
        <taxon>Pterocarpus clade</taxon>
        <taxon>Arachis</taxon>
    </lineage>
</organism>
<feature type="signal peptide" evidence="2">
    <location>
        <begin position="1"/>
        <end position="24"/>
    </location>
</feature>
<dbReference type="Pfam" id="PF02221">
    <property type="entry name" value="E1_DerP2_DerF2"/>
    <property type="match status" value="1"/>
</dbReference>
<reference evidence="4 5" key="1">
    <citation type="submission" date="2019-01" db="EMBL/GenBank/DDBJ databases">
        <title>Sequencing of cultivated peanut Arachis hypogaea provides insights into genome evolution and oil improvement.</title>
        <authorList>
            <person name="Chen X."/>
        </authorList>
    </citation>
    <scope>NUCLEOTIDE SEQUENCE [LARGE SCALE GENOMIC DNA]</scope>
    <source>
        <strain evidence="5">cv. Fuhuasheng</strain>
        <tissue evidence="4">Leaves</tissue>
    </source>
</reference>
<dbReference type="Gene3D" id="2.60.40.770">
    <property type="match status" value="1"/>
</dbReference>
<feature type="domain" description="MD-2-related lipid-recognition" evidence="3">
    <location>
        <begin position="28"/>
        <end position="144"/>
    </location>
</feature>
<dbReference type="InterPro" id="IPR014756">
    <property type="entry name" value="Ig_E-set"/>
</dbReference>
<dbReference type="SMART" id="SM00737">
    <property type="entry name" value="ML"/>
    <property type="match status" value="1"/>
</dbReference>
<dbReference type="CDD" id="cd00917">
    <property type="entry name" value="PG-PI_TP"/>
    <property type="match status" value="1"/>
</dbReference>
<dbReference type="PANTHER" id="PTHR11306:SF64">
    <property type="entry name" value="LEGUMINOSIN GROUP578 SECRETED PEPTIDE"/>
    <property type="match status" value="1"/>
</dbReference>
<evidence type="ECO:0000259" key="3">
    <source>
        <dbReference type="SMART" id="SM00737"/>
    </source>
</evidence>
<keyword evidence="5" id="KW-1185">Reference proteome</keyword>
<dbReference type="FunFam" id="2.60.40.770:FF:000002">
    <property type="entry name" value="putative phosphatidylglycerol/phosphatidylinositol transfer protein DDB_G0282179"/>
    <property type="match status" value="1"/>
</dbReference>
<dbReference type="AlphaFoldDB" id="A0A445A645"/>
<name>A0A445A645_ARAHY</name>
<comment type="caution">
    <text evidence="4">The sequence shown here is derived from an EMBL/GenBank/DDBJ whole genome shotgun (WGS) entry which is preliminary data.</text>
</comment>
<dbReference type="GO" id="GO:0032366">
    <property type="term" value="P:intracellular sterol transport"/>
    <property type="evidence" value="ECO:0007669"/>
    <property type="project" value="InterPro"/>
</dbReference>
<dbReference type="InterPro" id="IPR039670">
    <property type="entry name" value="NPC2-like"/>
</dbReference>
<feature type="chain" id="PRO_5019062096" description="MD-2-related lipid-recognition domain-containing protein" evidence="2">
    <location>
        <begin position="25"/>
        <end position="155"/>
    </location>
</feature>
<proteinExistence type="predicted"/>
<sequence length="155" mass="16893">MDFPKLNILLCLSIFLLSSFRAHAKVEFDYCDKKANYDVKVSAVEISPEPVVSGKPATFKIKASSGQAISGGKLVIAVSYLGIPVRTENHDFCEEVSSCPVASGDFVISHTQTLPSFTPPGSYTLKMTLKDNKNELLTCIKFSFKIQFGSMVSDA</sequence>